<feature type="domain" description="HTH luxR-type" evidence="4">
    <location>
        <begin position="88"/>
        <end position="153"/>
    </location>
</feature>
<evidence type="ECO:0000313" key="6">
    <source>
        <dbReference type="Proteomes" id="UP001147700"/>
    </source>
</evidence>
<gene>
    <name evidence="5" type="ORF">OJ962_30975</name>
</gene>
<protein>
    <submittedName>
        <fullName evidence="5">LuxR C-terminal-related transcriptional regulator</fullName>
    </submittedName>
</protein>
<feature type="non-terminal residue" evidence="5">
    <location>
        <position position="1"/>
    </location>
</feature>
<comment type="caution">
    <text evidence="5">The sequence shown here is derived from an EMBL/GenBank/DDBJ whole genome shotgun (WGS) entry which is preliminary data.</text>
</comment>
<name>A0ABT4RU14_9ACTN</name>
<dbReference type="CDD" id="cd06170">
    <property type="entry name" value="LuxR_C_like"/>
    <property type="match status" value="1"/>
</dbReference>
<dbReference type="SMART" id="SM00421">
    <property type="entry name" value="HTH_LUXR"/>
    <property type="match status" value="1"/>
</dbReference>
<dbReference type="PANTHER" id="PTHR44688">
    <property type="entry name" value="DNA-BINDING TRANSCRIPTIONAL ACTIVATOR DEVR_DOSR"/>
    <property type="match status" value="1"/>
</dbReference>
<dbReference type="PROSITE" id="PS00622">
    <property type="entry name" value="HTH_LUXR_1"/>
    <property type="match status" value="1"/>
</dbReference>
<dbReference type="RefSeq" id="WP_270006827.1">
    <property type="nucleotide sequence ID" value="NZ_JAPCID010000070.1"/>
</dbReference>
<evidence type="ECO:0000313" key="5">
    <source>
        <dbReference type="EMBL" id="MDA0141950.1"/>
    </source>
</evidence>
<keyword evidence="2" id="KW-0238">DNA-binding</keyword>
<accession>A0ABT4RU14</accession>
<proteinExistence type="predicted"/>
<dbReference type="EMBL" id="JAPCID010000070">
    <property type="protein sequence ID" value="MDA0141950.1"/>
    <property type="molecule type" value="Genomic_DNA"/>
</dbReference>
<dbReference type="InterPro" id="IPR036388">
    <property type="entry name" value="WH-like_DNA-bd_sf"/>
</dbReference>
<dbReference type="InterPro" id="IPR016032">
    <property type="entry name" value="Sig_transdc_resp-reg_C-effctor"/>
</dbReference>
<reference evidence="5" key="1">
    <citation type="submission" date="2022-10" db="EMBL/GenBank/DDBJ databases">
        <title>The WGS of Solirubrobacter sp. CPCC 204708.</title>
        <authorList>
            <person name="Jiang Z."/>
        </authorList>
    </citation>
    <scope>NUCLEOTIDE SEQUENCE</scope>
    <source>
        <strain evidence="5">CPCC 204708</strain>
    </source>
</reference>
<dbReference type="SUPFAM" id="SSF46894">
    <property type="entry name" value="C-terminal effector domain of the bipartite response regulators"/>
    <property type="match status" value="1"/>
</dbReference>
<dbReference type="Gene3D" id="1.10.10.10">
    <property type="entry name" value="Winged helix-like DNA-binding domain superfamily/Winged helix DNA-binding domain"/>
    <property type="match status" value="1"/>
</dbReference>
<evidence type="ECO:0000256" key="1">
    <source>
        <dbReference type="ARBA" id="ARBA00023015"/>
    </source>
</evidence>
<evidence type="ECO:0000259" key="4">
    <source>
        <dbReference type="PROSITE" id="PS50043"/>
    </source>
</evidence>
<dbReference type="InterPro" id="IPR000792">
    <property type="entry name" value="Tscrpt_reg_LuxR_C"/>
</dbReference>
<keyword evidence="1" id="KW-0805">Transcription regulation</keyword>
<sequence>LSPARGDAPAAAPLALAAAAAADRIPAPLDAAKARLLTGRAFAAAGESESAKAALQQVAADASRGGALLLRDAAARELRRLGTRVATRHDAREPLTERERCIADLVAGGHSNKQIAATLFLSEKTVRNALTRVYAKLGVRSRTQLARAVATRR</sequence>
<dbReference type="Pfam" id="PF00196">
    <property type="entry name" value="GerE"/>
    <property type="match status" value="1"/>
</dbReference>
<keyword evidence="3" id="KW-0804">Transcription</keyword>
<dbReference type="Proteomes" id="UP001147700">
    <property type="component" value="Unassembled WGS sequence"/>
</dbReference>
<organism evidence="5 6">
    <name type="scientific">Solirubrobacter deserti</name>
    <dbReference type="NCBI Taxonomy" id="2282478"/>
    <lineage>
        <taxon>Bacteria</taxon>
        <taxon>Bacillati</taxon>
        <taxon>Actinomycetota</taxon>
        <taxon>Thermoleophilia</taxon>
        <taxon>Solirubrobacterales</taxon>
        <taxon>Solirubrobacteraceae</taxon>
        <taxon>Solirubrobacter</taxon>
    </lineage>
</organism>
<evidence type="ECO:0000256" key="3">
    <source>
        <dbReference type="ARBA" id="ARBA00023163"/>
    </source>
</evidence>
<dbReference type="PRINTS" id="PR00038">
    <property type="entry name" value="HTHLUXR"/>
</dbReference>
<dbReference type="PANTHER" id="PTHR44688:SF16">
    <property type="entry name" value="DNA-BINDING TRANSCRIPTIONAL ACTIVATOR DEVR_DOSR"/>
    <property type="match status" value="1"/>
</dbReference>
<evidence type="ECO:0000256" key="2">
    <source>
        <dbReference type="ARBA" id="ARBA00023125"/>
    </source>
</evidence>
<keyword evidence="6" id="KW-1185">Reference proteome</keyword>
<dbReference type="PROSITE" id="PS50043">
    <property type="entry name" value="HTH_LUXR_2"/>
    <property type="match status" value="1"/>
</dbReference>